<gene>
    <name evidence="1" type="ORF">SPIL2461_LOCUS3641</name>
</gene>
<sequence length="659" mass="73834">MPLTRLYFIIASAALEAYGGLYRFTDWDCRQAGTGLVHWNDLRNAAATEASMMQTPLLNVASISNTAKEVGGSPEAWETLFEECPIGTIFILTLELGSCMAKHLRDPIKPCEGIGGFLMDIMFARNISMAVMLTTSWPVQNALHMPFLFQLGKDKSTIWHSIQTDPSNNCEGDGIWPEVRRQLGAALGDEQLLFGPFRNLIFSPEILKLENYLMKNPGGFVPGCAFGWIAVLLIKASIAWHTDTFSYFSYHWTLKPYLAELKFWEFFGSSWFLNFLFGRLCMFHRTNMEMGFLDAELLQDLAPVSSIGALRLEASPIFRAAAAAALGHGTKAYVVKGETRLFAYAVYVWGEDISNELDFVKWLPAYITHFHSLGVYNLIIFGDEAAYEACSGVLHAVCLHMPTKNSLHRYTVPLVLMNLGVDAFVMDFDIYAFKDPTPVLISELESYSDAPEMLLAASYGDACICNALVFYRSTPRLRHFTHPWIVKAEKLSITSPGYPAISWALLDPGVQFSSSAKLDTSGWAGNPEEIVIYHFFFGAWLEAESAITVERRVDDVFDVFYNMTCQGEKAACKERRAQRILEHLMANRKGESRPPTDRACYTLPYEEFASKFAGPDNLGKGFLDQQRDEITTKCLATCSQRLGVWGGLASRLFRVFLGL</sequence>
<evidence type="ECO:0008006" key="3">
    <source>
        <dbReference type="Google" id="ProtNLM"/>
    </source>
</evidence>
<keyword evidence="2" id="KW-1185">Reference proteome</keyword>
<evidence type="ECO:0000313" key="1">
    <source>
        <dbReference type="EMBL" id="CAE7232842.1"/>
    </source>
</evidence>
<accession>A0A812KZI2</accession>
<protein>
    <recommendedName>
        <fullName evidence="3">Nucleotide-diphospho-sugar transferase domain-containing protein</fullName>
    </recommendedName>
</protein>
<dbReference type="OrthoDB" id="426408at2759"/>
<reference evidence="1" key="1">
    <citation type="submission" date="2021-02" db="EMBL/GenBank/DDBJ databases">
        <authorList>
            <person name="Dougan E. K."/>
            <person name="Rhodes N."/>
            <person name="Thang M."/>
            <person name="Chan C."/>
        </authorList>
    </citation>
    <scope>NUCLEOTIDE SEQUENCE</scope>
</reference>
<dbReference type="EMBL" id="CAJNIZ010004448">
    <property type="protein sequence ID" value="CAE7232842.1"/>
    <property type="molecule type" value="Genomic_DNA"/>
</dbReference>
<comment type="caution">
    <text evidence="1">The sequence shown here is derived from an EMBL/GenBank/DDBJ whole genome shotgun (WGS) entry which is preliminary data.</text>
</comment>
<organism evidence="1 2">
    <name type="scientific">Symbiodinium pilosum</name>
    <name type="common">Dinoflagellate</name>
    <dbReference type="NCBI Taxonomy" id="2952"/>
    <lineage>
        <taxon>Eukaryota</taxon>
        <taxon>Sar</taxon>
        <taxon>Alveolata</taxon>
        <taxon>Dinophyceae</taxon>
        <taxon>Suessiales</taxon>
        <taxon>Symbiodiniaceae</taxon>
        <taxon>Symbiodinium</taxon>
    </lineage>
</organism>
<proteinExistence type="predicted"/>
<evidence type="ECO:0000313" key="2">
    <source>
        <dbReference type="Proteomes" id="UP000649617"/>
    </source>
</evidence>
<dbReference type="Proteomes" id="UP000649617">
    <property type="component" value="Unassembled WGS sequence"/>
</dbReference>
<dbReference type="AlphaFoldDB" id="A0A812KZI2"/>
<name>A0A812KZI2_SYMPI</name>